<dbReference type="EMBL" id="WWDJ01000032">
    <property type="protein sequence ID" value="NEX55252.1"/>
    <property type="molecule type" value="Genomic_DNA"/>
</dbReference>
<name>A0A6M0M7R8_9LACT</name>
<organism evidence="1 2">
    <name type="scientific">Lactococcus lactis</name>
    <dbReference type="NCBI Taxonomy" id="1358"/>
    <lineage>
        <taxon>Bacteria</taxon>
        <taxon>Bacillati</taxon>
        <taxon>Bacillota</taxon>
        <taxon>Bacilli</taxon>
        <taxon>Lactobacillales</taxon>
        <taxon>Streptococcaceae</taxon>
        <taxon>Lactococcus</taxon>
    </lineage>
</organism>
<protein>
    <submittedName>
        <fullName evidence="1">Uncharacterized protein</fullName>
    </submittedName>
</protein>
<gene>
    <name evidence="1" type="ORF">GTP08_05995</name>
</gene>
<evidence type="ECO:0000313" key="1">
    <source>
        <dbReference type="EMBL" id="NEX55252.1"/>
    </source>
</evidence>
<evidence type="ECO:0000313" key="2">
    <source>
        <dbReference type="Proteomes" id="UP000477402"/>
    </source>
</evidence>
<accession>A0A6M0M7R8</accession>
<comment type="caution">
    <text evidence="1">The sequence shown here is derived from an EMBL/GenBank/DDBJ whole genome shotgun (WGS) entry which is preliminary data.</text>
</comment>
<sequence length="71" mass="8675">MDNRMIKMQVEILDLNKIEQYKEMLKKDSISYYEDFLLDNIVFIEVENKIKTKIEKDSRFEVHMGHIAYQM</sequence>
<dbReference type="RefSeq" id="WP_163656476.1">
    <property type="nucleotide sequence ID" value="NZ_WWDH01000001.1"/>
</dbReference>
<proteinExistence type="predicted"/>
<reference evidence="1 2" key="1">
    <citation type="submission" date="2019-12" db="EMBL/GenBank/DDBJ databases">
        <title>Draft Genome Sequences of L. lactis strains MS22333, MS22334, MS22336, and MS22337, Isolated from Spontaneous Fermented Camel Milk in Ethiopia.</title>
        <authorList>
            <person name="Bragason E."/>
            <person name="Hansen E.B."/>
            <person name="Guya M.E."/>
            <person name="Berhe T."/>
        </authorList>
    </citation>
    <scope>NUCLEOTIDE SEQUENCE [LARGE SCALE GENOMIC DNA]</scope>
    <source>
        <strain evidence="1 2">MS22336</strain>
    </source>
</reference>
<dbReference type="AlphaFoldDB" id="A0A6M0M7R8"/>
<dbReference type="Proteomes" id="UP000477402">
    <property type="component" value="Unassembled WGS sequence"/>
</dbReference>